<keyword evidence="3" id="KW-0328">Glycosyltransferase</keyword>
<feature type="transmembrane region" description="Helical" evidence="8">
    <location>
        <begin position="211"/>
        <end position="230"/>
    </location>
</feature>
<feature type="transmembrane region" description="Helical" evidence="8">
    <location>
        <begin position="115"/>
        <end position="133"/>
    </location>
</feature>
<dbReference type="RefSeq" id="WP_328983498.1">
    <property type="nucleotide sequence ID" value="NZ_CP121472.1"/>
</dbReference>
<dbReference type="EMBL" id="CP121472">
    <property type="protein sequence ID" value="WPL17688.1"/>
    <property type="molecule type" value="Genomic_DNA"/>
</dbReference>
<gene>
    <name evidence="10" type="ORF">Thiowin_02727</name>
</gene>
<keyword evidence="7 8" id="KW-0472">Membrane</keyword>
<feature type="transmembrane region" description="Helical" evidence="8">
    <location>
        <begin position="91"/>
        <end position="108"/>
    </location>
</feature>
<dbReference type="Pfam" id="PF13231">
    <property type="entry name" value="PMT_2"/>
    <property type="match status" value="1"/>
</dbReference>
<feature type="transmembrane region" description="Helical" evidence="8">
    <location>
        <begin position="188"/>
        <end position="204"/>
    </location>
</feature>
<feature type="transmembrane region" description="Helical" evidence="8">
    <location>
        <begin position="379"/>
        <end position="397"/>
    </location>
</feature>
<evidence type="ECO:0000313" key="11">
    <source>
        <dbReference type="Proteomes" id="UP001432180"/>
    </source>
</evidence>
<proteinExistence type="predicted"/>
<evidence type="ECO:0000256" key="1">
    <source>
        <dbReference type="ARBA" id="ARBA00004651"/>
    </source>
</evidence>
<feature type="transmembrane region" description="Helical" evidence="8">
    <location>
        <begin position="432"/>
        <end position="449"/>
    </location>
</feature>
<evidence type="ECO:0000256" key="2">
    <source>
        <dbReference type="ARBA" id="ARBA00022475"/>
    </source>
</evidence>
<feature type="transmembrane region" description="Helical" evidence="8">
    <location>
        <begin position="165"/>
        <end position="182"/>
    </location>
</feature>
<evidence type="ECO:0000256" key="6">
    <source>
        <dbReference type="ARBA" id="ARBA00022989"/>
    </source>
</evidence>
<evidence type="ECO:0000313" key="10">
    <source>
        <dbReference type="EMBL" id="WPL17688.1"/>
    </source>
</evidence>
<dbReference type="PANTHER" id="PTHR33908:SF11">
    <property type="entry name" value="MEMBRANE PROTEIN"/>
    <property type="match status" value="1"/>
</dbReference>
<evidence type="ECO:0000256" key="7">
    <source>
        <dbReference type="ARBA" id="ARBA00023136"/>
    </source>
</evidence>
<sequence>MEKPAIEKRELLWLFAILIVGFLIRFAIWNNTAETGLYITDEKDYALLAQNLLAGNGFAWEEGKPTSIRPPGYPTFIAAIWFITGDQDPQSVRFVQILLSLFSIALLYRIGRIAFSSNVALLAAGIFSLYPTYVGFASFLYAEVLFIFLMLFVILVYLRMTNASVSLFSLATTAGLLLGLAALTRTIAWPYFLVFVPLVLFTVGNDLKTRLKASSAVVLGFFLIIAPWSYRNSELQNQFTLIDTMGGMNLMMGNYEHTPLNRAWDAVSLLSTDKRWSYSLGSIPESADWGEAERSKWASDQAKQFMLSHPLLTIERSIAKFFSFWGLERVIIAAWERELYHPPKWSIPVLAVVINSAYILTMLLAVVGLFLAPPNEQKFHYLVWTLLVVFTGVHMLIFGHARYHLPLMPLLILYAASAVDRRAWKALLDKKLAAYIAMLCIALLLLIWGREVFFIEGDRIATLMKSIR</sequence>
<dbReference type="InterPro" id="IPR038731">
    <property type="entry name" value="RgtA/B/C-like"/>
</dbReference>
<evidence type="ECO:0000259" key="9">
    <source>
        <dbReference type="Pfam" id="PF13231"/>
    </source>
</evidence>
<keyword evidence="2" id="KW-1003">Cell membrane</keyword>
<keyword evidence="4" id="KW-0808">Transferase</keyword>
<reference evidence="10 11" key="1">
    <citation type="journal article" date="2023" name="Microorganisms">
        <title>Thiorhodovibrio frisius and Trv. litoralis spp. nov., Two Novel Members from a Clade of Fastidious Purple Sulfur Bacteria That Exhibit Unique Red-Shifted Light-Harvesting Capabilities.</title>
        <authorList>
            <person name="Methner A."/>
            <person name="Kuzyk S.B."/>
            <person name="Petersen J."/>
            <person name="Bauer S."/>
            <person name="Brinkmann H."/>
            <person name="Sichau K."/>
            <person name="Wanner G."/>
            <person name="Wolf J."/>
            <person name="Neumann-Schaal M."/>
            <person name="Henke P."/>
            <person name="Tank M."/>
            <person name="Sproer C."/>
            <person name="Bunk B."/>
            <person name="Overmann J."/>
        </authorList>
    </citation>
    <scope>NUCLEOTIDE SEQUENCE [LARGE SCALE GENOMIC DNA]</scope>
    <source>
        <strain evidence="10 11">DSM 6702</strain>
    </source>
</reference>
<accession>A0ABZ0SAL2</accession>
<evidence type="ECO:0000256" key="5">
    <source>
        <dbReference type="ARBA" id="ARBA00022692"/>
    </source>
</evidence>
<keyword evidence="6 8" id="KW-1133">Transmembrane helix</keyword>
<organism evidence="10 11">
    <name type="scientific">Thiorhodovibrio winogradskyi</name>
    <dbReference type="NCBI Taxonomy" id="77007"/>
    <lineage>
        <taxon>Bacteria</taxon>
        <taxon>Pseudomonadati</taxon>
        <taxon>Pseudomonadota</taxon>
        <taxon>Gammaproteobacteria</taxon>
        <taxon>Chromatiales</taxon>
        <taxon>Chromatiaceae</taxon>
        <taxon>Thiorhodovibrio</taxon>
    </lineage>
</organism>
<evidence type="ECO:0000256" key="3">
    <source>
        <dbReference type="ARBA" id="ARBA00022676"/>
    </source>
</evidence>
<dbReference type="PANTHER" id="PTHR33908">
    <property type="entry name" value="MANNOSYLTRANSFERASE YKCB-RELATED"/>
    <property type="match status" value="1"/>
</dbReference>
<name>A0ABZ0SAL2_9GAMM</name>
<evidence type="ECO:0000256" key="4">
    <source>
        <dbReference type="ARBA" id="ARBA00022679"/>
    </source>
</evidence>
<keyword evidence="5 8" id="KW-0812">Transmembrane</keyword>
<feature type="transmembrane region" description="Helical" evidence="8">
    <location>
        <begin position="139"/>
        <end position="158"/>
    </location>
</feature>
<keyword evidence="11" id="KW-1185">Reference proteome</keyword>
<comment type="subcellular location">
    <subcellularLocation>
        <location evidence="1">Cell membrane</location>
        <topology evidence="1">Multi-pass membrane protein</topology>
    </subcellularLocation>
</comment>
<feature type="transmembrane region" description="Helical" evidence="8">
    <location>
        <begin position="345"/>
        <end position="372"/>
    </location>
</feature>
<protein>
    <submittedName>
        <fullName evidence="10">Integral membrane protein</fullName>
    </submittedName>
</protein>
<feature type="domain" description="Glycosyltransferase RgtA/B/C/D-like" evidence="9">
    <location>
        <begin position="69"/>
        <end position="228"/>
    </location>
</feature>
<feature type="transmembrane region" description="Helical" evidence="8">
    <location>
        <begin position="12"/>
        <end position="29"/>
    </location>
</feature>
<dbReference type="Proteomes" id="UP001432180">
    <property type="component" value="Chromosome"/>
</dbReference>
<evidence type="ECO:0000256" key="8">
    <source>
        <dbReference type="SAM" id="Phobius"/>
    </source>
</evidence>
<dbReference type="InterPro" id="IPR050297">
    <property type="entry name" value="LipidA_mod_glycosyltrf_83"/>
</dbReference>